<reference evidence="8" key="1">
    <citation type="journal article" date="2022" name="G3 (Bethesda)">
        <title>High quality genome of the basidiomycete yeast Dioszegia hungarica PDD-24b-2 isolated from cloud water.</title>
        <authorList>
            <person name="Jarrige D."/>
            <person name="Haridas S."/>
            <person name="Bleykasten-Grosshans C."/>
            <person name="Joly M."/>
            <person name="Nadalig T."/>
            <person name="Sancelme M."/>
            <person name="Vuilleumier S."/>
            <person name="Grigoriev I.V."/>
            <person name="Amato P."/>
            <person name="Bringel F."/>
        </authorList>
    </citation>
    <scope>NUCLEOTIDE SEQUENCE</scope>
    <source>
        <strain evidence="8">PDD-24b-2</strain>
    </source>
</reference>
<dbReference type="PANTHER" id="PTHR10801:SF0">
    <property type="entry name" value="DELTA(24)-STEROL REDUCTASE"/>
    <property type="match status" value="1"/>
</dbReference>
<keyword evidence="3" id="KW-0812">Transmembrane</keyword>
<dbReference type="SUPFAM" id="SSF56176">
    <property type="entry name" value="FAD-binding/transporter-associated domain-like"/>
    <property type="match status" value="1"/>
</dbReference>
<protein>
    <recommendedName>
        <fullName evidence="2">Delta(24)-sterol reductase</fullName>
        <ecNumber evidence="2">1.3.1.72</ecNumber>
    </recommendedName>
</protein>
<dbReference type="GO" id="GO:0016020">
    <property type="term" value="C:membrane"/>
    <property type="evidence" value="ECO:0007669"/>
    <property type="project" value="UniProtKB-SubCell"/>
</dbReference>
<dbReference type="GO" id="GO:0050614">
    <property type="term" value="F:Delta24-sterol reductase activity"/>
    <property type="evidence" value="ECO:0007669"/>
    <property type="project" value="UniProtKB-EC"/>
</dbReference>
<dbReference type="InterPro" id="IPR006094">
    <property type="entry name" value="Oxid_FAD_bind_N"/>
</dbReference>
<evidence type="ECO:0000259" key="7">
    <source>
        <dbReference type="PROSITE" id="PS51387"/>
    </source>
</evidence>
<comment type="caution">
    <text evidence="8">The sequence shown here is derived from an EMBL/GenBank/DDBJ whole genome shotgun (WGS) entry which is preliminary data.</text>
</comment>
<dbReference type="AlphaFoldDB" id="A0AA38HHC3"/>
<dbReference type="GO" id="GO:0008202">
    <property type="term" value="P:steroid metabolic process"/>
    <property type="evidence" value="ECO:0007669"/>
    <property type="project" value="TreeGrafter"/>
</dbReference>
<keyword evidence="5" id="KW-0560">Oxidoreductase</keyword>
<evidence type="ECO:0000313" key="8">
    <source>
        <dbReference type="EMBL" id="KAI9639129.1"/>
    </source>
</evidence>
<evidence type="ECO:0000256" key="6">
    <source>
        <dbReference type="ARBA" id="ARBA00023136"/>
    </source>
</evidence>
<gene>
    <name evidence="8" type="ORF">MKK02DRAFT_39412</name>
</gene>
<dbReference type="GO" id="GO:0000246">
    <property type="term" value="F:Delta24(24-1) sterol reductase activity"/>
    <property type="evidence" value="ECO:0007669"/>
    <property type="project" value="TreeGrafter"/>
</dbReference>
<dbReference type="InterPro" id="IPR036318">
    <property type="entry name" value="FAD-bd_PCMH-like_sf"/>
</dbReference>
<dbReference type="EMBL" id="JAKWFO010000001">
    <property type="protein sequence ID" value="KAI9639129.1"/>
    <property type="molecule type" value="Genomic_DNA"/>
</dbReference>
<dbReference type="EC" id="1.3.1.72" evidence="2"/>
<dbReference type="GeneID" id="77729787"/>
<comment type="subcellular location">
    <subcellularLocation>
        <location evidence="1">Membrane</location>
        <topology evidence="1">Single-pass membrane protein</topology>
    </subcellularLocation>
</comment>
<name>A0AA38HHC3_9TREE</name>
<dbReference type="InterPro" id="IPR016166">
    <property type="entry name" value="FAD-bd_PCMH"/>
</dbReference>
<evidence type="ECO:0000256" key="2">
    <source>
        <dbReference type="ARBA" id="ARBA00012405"/>
    </source>
</evidence>
<dbReference type="Gene3D" id="3.30.465.10">
    <property type="match status" value="1"/>
</dbReference>
<evidence type="ECO:0000256" key="1">
    <source>
        <dbReference type="ARBA" id="ARBA00004167"/>
    </source>
</evidence>
<keyword evidence="4" id="KW-1133">Transmembrane helix</keyword>
<evidence type="ECO:0000313" key="9">
    <source>
        <dbReference type="Proteomes" id="UP001164286"/>
    </source>
</evidence>
<dbReference type="Pfam" id="PF01565">
    <property type="entry name" value="FAD_binding_4"/>
    <property type="match status" value="1"/>
</dbReference>
<evidence type="ECO:0000256" key="5">
    <source>
        <dbReference type="ARBA" id="ARBA00023002"/>
    </source>
</evidence>
<keyword evidence="6" id="KW-0472">Membrane</keyword>
<dbReference type="InterPro" id="IPR016169">
    <property type="entry name" value="FAD-bd_PCMH_sub2"/>
</dbReference>
<dbReference type="GO" id="GO:0071949">
    <property type="term" value="F:FAD binding"/>
    <property type="evidence" value="ECO:0007669"/>
    <property type="project" value="InterPro"/>
</dbReference>
<evidence type="ECO:0000256" key="3">
    <source>
        <dbReference type="ARBA" id="ARBA00022692"/>
    </source>
</evidence>
<evidence type="ECO:0000256" key="4">
    <source>
        <dbReference type="ARBA" id="ARBA00022989"/>
    </source>
</evidence>
<dbReference type="GO" id="GO:0005737">
    <property type="term" value="C:cytoplasm"/>
    <property type="evidence" value="ECO:0007669"/>
    <property type="project" value="TreeGrafter"/>
</dbReference>
<dbReference type="PROSITE" id="PS51387">
    <property type="entry name" value="FAD_PCMH"/>
    <property type="match status" value="1"/>
</dbReference>
<organism evidence="8 9">
    <name type="scientific">Dioszegia hungarica</name>
    <dbReference type="NCBI Taxonomy" id="4972"/>
    <lineage>
        <taxon>Eukaryota</taxon>
        <taxon>Fungi</taxon>
        <taxon>Dikarya</taxon>
        <taxon>Basidiomycota</taxon>
        <taxon>Agaricomycotina</taxon>
        <taxon>Tremellomycetes</taxon>
        <taxon>Tremellales</taxon>
        <taxon>Bulleribasidiaceae</taxon>
        <taxon>Dioszegia</taxon>
    </lineage>
</organism>
<dbReference type="PANTHER" id="PTHR10801">
    <property type="entry name" value="24-DEHYDROCHOLESTEROL REDUCTASE"/>
    <property type="match status" value="1"/>
</dbReference>
<sequence length="507" mass="56456">MTILIPLLAAGAAVLIGTVTLLYIHAPKTLYSSEAAHQHRLLPILASLRTRPLGSKLSLHRRTLDSNTIRNSSHKSSYSYFPVDLSSFHHILEINPSGGYVLCEPGVPFGDLLRELLKVGMTTLVVPELPGITVGGAIAGGGLESSSHRYGQVSDTVLELECLTPDLRVCSPSVDPDLFYAISASYNTVALMTRVKLQIARAPAYVSLQAERYSSFSSAVAALQSSTSDTVEGIAYSSTDILVVRGTHTSTPRSPIRRFSRHWDKWYYKSIHSQLAMTVPYADYCFRYNYGSFWMANYVLDMLGGDNLFTRFMVGSFLDTKHLFAVLHSSDLTDLGRMRVIQDFYVPAEKAVEFLEEAEREVGVYPLWLCPIKGTSTGQLLASHHSTAEKQFINVGIYGRPRQFPFNPQTLHSKLIDLLIQSGGRSMLYAQTWHSPEQFQAMYGEALKAVEGVRRSYGEEGCFFGLYEKVGLSERDRDELGRPMRGSEAEETRKVVRDILGKKLGLW</sequence>
<dbReference type="Proteomes" id="UP001164286">
    <property type="component" value="Unassembled WGS sequence"/>
</dbReference>
<feature type="domain" description="FAD-binding PCMH-type" evidence="7">
    <location>
        <begin position="23"/>
        <end position="202"/>
    </location>
</feature>
<dbReference type="RefSeq" id="XP_052948906.1">
    <property type="nucleotide sequence ID" value="XM_053090582.1"/>
</dbReference>
<accession>A0AA38HHC3</accession>
<dbReference type="InterPro" id="IPR040165">
    <property type="entry name" value="Diminuto-like"/>
</dbReference>
<proteinExistence type="predicted"/>
<keyword evidence="9" id="KW-1185">Reference proteome</keyword>